<sequence length="334" mass="37386">MSATSTVRSGFNIVRHVVPASTPSFKLACNTYRRATPLPSPSSSVTSTTPPIIFTHANGFHKEIWEPVISRLSPPWANSDMYAFDCRNQGDSAVLNKDVLEKHFDWYSYAYDILKIVDTFGLKKAIGVGHSFGASAFFLAEVMRPGTFSAIVAVDPTNFPKEIYMNAPIDDHPMAQLTLKRRDTWKSREECKANLLQKKFFKAWHPEALDLYVEHGMIDVVNEDGSTGITLKCPKYQEATTFACIGTGLSDAYEKMPEIHIPIHIVSGENSEINPEELVRMKLDRCKYGTLEIMKGVGHLLSLEKPQETADQISGFLDRVIESPAEQEQLKARL</sequence>
<gene>
    <name evidence="2" type="ORF">BGZ96_005241</name>
</gene>
<evidence type="ECO:0000313" key="2">
    <source>
        <dbReference type="EMBL" id="KAG0291405.1"/>
    </source>
</evidence>
<comment type="caution">
    <text evidence="2">The sequence shown here is derived from an EMBL/GenBank/DDBJ whole genome shotgun (WGS) entry which is preliminary data.</text>
</comment>
<feature type="domain" description="AB hydrolase-1" evidence="1">
    <location>
        <begin position="52"/>
        <end position="311"/>
    </location>
</feature>
<dbReference type="PANTHER" id="PTHR43194">
    <property type="entry name" value="HYDROLASE ALPHA/BETA FOLD FAMILY"/>
    <property type="match status" value="1"/>
</dbReference>
<proteinExistence type="predicted"/>
<dbReference type="Gene3D" id="3.40.50.1820">
    <property type="entry name" value="alpha/beta hydrolase"/>
    <property type="match status" value="1"/>
</dbReference>
<protein>
    <recommendedName>
        <fullName evidence="1">AB hydrolase-1 domain-containing protein</fullName>
    </recommendedName>
</protein>
<evidence type="ECO:0000259" key="1">
    <source>
        <dbReference type="Pfam" id="PF12697"/>
    </source>
</evidence>
<dbReference type="SUPFAM" id="SSF53474">
    <property type="entry name" value="alpha/beta-Hydrolases"/>
    <property type="match status" value="1"/>
</dbReference>
<dbReference type="Proteomes" id="UP001194696">
    <property type="component" value="Unassembled WGS sequence"/>
</dbReference>
<dbReference type="EMBL" id="JAAAIM010000244">
    <property type="protein sequence ID" value="KAG0291405.1"/>
    <property type="molecule type" value="Genomic_DNA"/>
</dbReference>
<reference evidence="2 3" key="1">
    <citation type="journal article" date="2020" name="Fungal Divers.">
        <title>Resolving the Mortierellaceae phylogeny through synthesis of multi-gene phylogenetics and phylogenomics.</title>
        <authorList>
            <person name="Vandepol N."/>
            <person name="Liber J."/>
            <person name="Desiro A."/>
            <person name="Na H."/>
            <person name="Kennedy M."/>
            <person name="Barry K."/>
            <person name="Grigoriev I.V."/>
            <person name="Miller A.N."/>
            <person name="O'Donnell K."/>
            <person name="Stajich J.E."/>
            <person name="Bonito G."/>
        </authorList>
    </citation>
    <scope>NUCLEOTIDE SEQUENCE [LARGE SCALE GENOMIC DNA]</scope>
    <source>
        <strain evidence="2 3">AD045</strain>
    </source>
</reference>
<dbReference type="Pfam" id="PF12697">
    <property type="entry name" value="Abhydrolase_6"/>
    <property type="match status" value="1"/>
</dbReference>
<evidence type="ECO:0000313" key="3">
    <source>
        <dbReference type="Proteomes" id="UP001194696"/>
    </source>
</evidence>
<dbReference type="InterPro" id="IPR029058">
    <property type="entry name" value="AB_hydrolase_fold"/>
</dbReference>
<keyword evidence="3" id="KW-1185">Reference proteome</keyword>
<dbReference type="InterPro" id="IPR050228">
    <property type="entry name" value="Carboxylesterase_BioH"/>
</dbReference>
<name>A0ABQ7K5P7_9FUNG</name>
<dbReference type="InterPro" id="IPR000073">
    <property type="entry name" value="AB_hydrolase_1"/>
</dbReference>
<dbReference type="PANTHER" id="PTHR43194:SF2">
    <property type="entry name" value="PEROXISOMAL MEMBRANE PROTEIN LPX1"/>
    <property type="match status" value="1"/>
</dbReference>
<organism evidence="2 3">
    <name type="scientific">Linnemannia gamsii</name>
    <dbReference type="NCBI Taxonomy" id="64522"/>
    <lineage>
        <taxon>Eukaryota</taxon>
        <taxon>Fungi</taxon>
        <taxon>Fungi incertae sedis</taxon>
        <taxon>Mucoromycota</taxon>
        <taxon>Mortierellomycotina</taxon>
        <taxon>Mortierellomycetes</taxon>
        <taxon>Mortierellales</taxon>
        <taxon>Mortierellaceae</taxon>
        <taxon>Linnemannia</taxon>
    </lineage>
</organism>
<accession>A0ABQ7K5P7</accession>